<evidence type="ECO:0000256" key="5">
    <source>
        <dbReference type="ARBA" id="ARBA00023163"/>
    </source>
</evidence>
<comment type="caution">
    <text evidence="10">The sequence shown here is derived from an EMBL/GenBank/DDBJ whole genome shotgun (WGS) entry which is preliminary data.</text>
</comment>
<evidence type="ECO:0000313" key="10">
    <source>
        <dbReference type="EMBL" id="KAH9516499.1"/>
    </source>
</evidence>
<organism evidence="10 11">
    <name type="scientific">Dermatophagoides farinae</name>
    <name type="common">American house dust mite</name>
    <dbReference type="NCBI Taxonomy" id="6954"/>
    <lineage>
        <taxon>Eukaryota</taxon>
        <taxon>Metazoa</taxon>
        <taxon>Ecdysozoa</taxon>
        <taxon>Arthropoda</taxon>
        <taxon>Chelicerata</taxon>
        <taxon>Arachnida</taxon>
        <taxon>Acari</taxon>
        <taxon>Acariformes</taxon>
        <taxon>Sarcoptiformes</taxon>
        <taxon>Astigmata</taxon>
        <taxon>Psoroptidia</taxon>
        <taxon>Analgoidea</taxon>
        <taxon>Pyroglyphidae</taxon>
        <taxon>Dermatophagoidinae</taxon>
        <taxon>Dermatophagoides</taxon>
    </lineage>
</organism>
<dbReference type="Proteomes" id="UP000828236">
    <property type="component" value="Unassembled WGS sequence"/>
</dbReference>
<dbReference type="SMART" id="SM00521">
    <property type="entry name" value="CBF"/>
    <property type="match status" value="1"/>
</dbReference>
<keyword evidence="4" id="KW-0010">Activator</keyword>
<name>A0A922HYZ3_DERFA</name>
<dbReference type="EMBL" id="ASGP02000003">
    <property type="protein sequence ID" value="KAH9516499.1"/>
    <property type="molecule type" value="Genomic_DNA"/>
</dbReference>
<dbReference type="EMBL" id="SDOV01000001">
    <property type="protein sequence ID" value="KAH7646145.1"/>
    <property type="molecule type" value="Genomic_DNA"/>
</dbReference>
<reference evidence="9" key="2">
    <citation type="submission" date="2020-06" db="EMBL/GenBank/DDBJ databases">
        <authorList>
            <person name="Ji K."/>
            <person name="Li J."/>
        </authorList>
    </citation>
    <scope>NUCLEOTIDE SEQUENCE</scope>
    <source>
        <strain evidence="9">JKM2019</strain>
        <tissue evidence="9">Whole body</tissue>
    </source>
</reference>
<accession>A0A922HYZ3</accession>
<evidence type="ECO:0000256" key="7">
    <source>
        <dbReference type="RuleBase" id="RU367155"/>
    </source>
</evidence>
<dbReference type="Proteomes" id="UP000790347">
    <property type="component" value="Unassembled WGS sequence"/>
</dbReference>
<comment type="similarity">
    <text evidence="7">Belongs to the NFYA/HAP2 subunit family.</text>
</comment>
<dbReference type="InterPro" id="IPR018362">
    <property type="entry name" value="CCAAT-binding_factor_CS"/>
</dbReference>
<keyword evidence="2 7" id="KW-0805">Transcription regulation</keyword>
<evidence type="ECO:0000256" key="2">
    <source>
        <dbReference type="ARBA" id="ARBA00023015"/>
    </source>
</evidence>
<dbReference type="PROSITE" id="PS51152">
    <property type="entry name" value="NFYA_HAP2_2"/>
    <property type="match status" value="1"/>
</dbReference>
<evidence type="ECO:0000313" key="11">
    <source>
        <dbReference type="Proteomes" id="UP000790347"/>
    </source>
</evidence>
<comment type="function">
    <text evidence="7">Component of the sequence-specific heterotrimeric transcription factor (NF-Y) which specifically recognizes a 5'-CCAAT-3' box motif found in the promoters of its target genes.</text>
</comment>
<feature type="compositionally biased region" description="Basic residues" evidence="8">
    <location>
        <begin position="231"/>
        <end position="248"/>
    </location>
</feature>
<proteinExistence type="inferred from homology"/>
<dbReference type="Pfam" id="PF02045">
    <property type="entry name" value="CBFB_NFYA"/>
    <property type="match status" value="1"/>
</dbReference>
<comment type="subcellular location">
    <subcellularLocation>
        <location evidence="1 7">Nucleus</location>
    </subcellularLocation>
</comment>
<evidence type="ECO:0000256" key="8">
    <source>
        <dbReference type="SAM" id="MobiDB-lite"/>
    </source>
</evidence>
<dbReference type="InterPro" id="IPR001289">
    <property type="entry name" value="NFYA"/>
</dbReference>
<feature type="compositionally biased region" description="Basic and acidic residues" evidence="8">
    <location>
        <begin position="250"/>
        <end position="267"/>
    </location>
</feature>
<evidence type="ECO:0000313" key="9">
    <source>
        <dbReference type="EMBL" id="KAH7646145.1"/>
    </source>
</evidence>
<comment type="subunit">
    <text evidence="7">Heterotrimer.</text>
</comment>
<dbReference type="PROSITE" id="PS00686">
    <property type="entry name" value="NFYA_HAP2_1"/>
    <property type="match status" value="1"/>
</dbReference>
<dbReference type="AlphaFoldDB" id="A0A922HYZ3"/>
<dbReference type="OrthoDB" id="1097733at2759"/>
<keyword evidence="3 7" id="KW-0238">DNA-binding</keyword>
<evidence type="ECO:0000256" key="1">
    <source>
        <dbReference type="ARBA" id="ARBA00004123"/>
    </source>
</evidence>
<evidence type="ECO:0000256" key="6">
    <source>
        <dbReference type="ARBA" id="ARBA00023242"/>
    </source>
</evidence>
<dbReference type="GO" id="GO:0003677">
    <property type="term" value="F:DNA binding"/>
    <property type="evidence" value="ECO:0007669"/>
    <property type="project" value="UniProtKB-KW"/>
</dbReference>
<protein>
    <recommendedName>
        <fullName evidence="7">Nuclear transcription factor Y subunit</fullName>
    </recommendedName>
</protein>
<reference evidence="10" key="1">
    <citation type="submission" date="2013-05" db="EMBL/GenBank/DDBJ databases">
        <authorList>
            <person name="Yim A.K.Y."/>
            <person name="Chan T.F."/>
            <person name="Ji K.M."/>
            <person name="Liu X.Y."/>
            <person name="Zhou J.W."/>
            <person name="Li R.Q."/>
            <person name="Yang K.Y."/>
            <person name="Li J."/>
            <person name="Li M."/>
            <person name="Law P.T.W."/>
            <person name="Wu Y.L."/>
            <person name="Cai Z.L."/>
            <person name="Qin H."/>
            <person name="Bao Y."/>
            <person name="Leung R.K.K."/>
            <person name="Ng P.K.S."/>
            <person name="Zou J."/>
            <person name="Zhong X.J."/>
            <person name="Ran P.X."/>
            <person name="Zhong N.S."/>
            <person name="Liu Z.G."/>
            <person name="Tsui S.K.W."/>
        </authorList>
    </citation>
    <scope>NUCLEOTIDE SEQUENCE</scope>
    <source>
        <strain evidence="10">Derf</strain>
        <tissue evidence="10">Whole organism</tissue>
    </source>
</reference>
<feature type="region of interest" description="Disordered" evidence="8">
    <location>
        <begin position="225"/>
        <end position="299"/>
    </location>
</feature>
<keyword evidence="11" id="KW-1185">Reference proteome</keyword>
<dbReference type="GO" id="GO:0003700">
    <property type="term" value="F:DNA-binding transcription factor activity"/>
    <property type="evidence" value="ECO:0007669"/>
    <property type="project" value="UniProtKB-UniRule"/>
</dbReference>
<gene>
    <name evidence="10" type="ORF">DERF_007234</name>
    <name evidence="9" type="ORF">HUG17_1683</name>
</gene>
<dbReference type="Gene3D" id="6.10.250.2430">
    <property type="match status" value="1"/>
</dbReference>
<evidence type="ECO:0000256" key="3">
    <source>
        <dbReference type="ARBA" id="ARBA00023125"/>
    </source>
</evidence>
<dbReference type="PRINTS" id="PR00616">
    <property type="entry name" value="CCAATSUBUNTB"/>
</dbReference>
<keyword evidence="5 7" id="KW-0804">Transcription</keyword>
<dbReference type="PANTHER" id="PTHR12632">
    <property type="entry name" value="TRANSCRIPTION FACTOR NF-Y ALPHA-RELATED"/>
    <property type="match status" value="1"/>
</dbReference>
<sequence length="299" mass="32796">MNNIHHNEIFGSQTMTEQQITIAANQTAASHLIQTTALPSASSNTNAINNGQPITIAGQPLMVQALSTTGQQSIQLQTNSSNNHSQQQFSQIIMPAGQQIILQPQQPQTATSSILQTTDGQTAIICPDNSQLLQTSQGLLQIQSSGTIMNNSGPQISQNTANNYLVLVPNANGGGLQMLSRFQTSAQTTTTNDTTTTTTEEEPLYVNAKQYHRIIKRRLARAKLEQQGKISKTRRKYLHESRHRHAMNRARGDGGRFHSIDVPKDTDDNGYDMSSSDDSHSTFTSSTDSRHHDVHKSHL</sequence>
<keyword evidence="6 7" id="KW-0539">Nucleus</keyword>
<reference evidence="10" key="4">
    <citation type="journal article" date="2022" name="Res Sq">
        <title>Comparative Genomics Reveals Insights into the Divergent Evolution of Astigmatic Mites and Household Pest Adaptations.</title>
        <authorList>
            <person name="Xiong Q."/>
            <person name="Wan A.T.-Y."/>
            <person name="Liu X.-Y."/>
            <person name="Fung C.S.-H."/>
            <person name="Xiao X."/>
            <person name="Malainual N."/>
            <person name="Hou J."/>
            <person name="Wang L."/>
            <person name="Wang M."/>
            <person name="Yang K."/>
            <person name="Cui Y."/>
            <person name="Leung E."/>
            <person name="Nong W."/>
            <person name="Shin S.-K."/>
            <person name="Au S."/>
            <person name="Jeong K.Y."/>
            <person name="Chew F.T."/>
            <person name="Hui J."/>
            <person name="Leung T.F."/>
            <person name="Tungtrongchitr A."/>
            <person name="Zhong N."/>
            <person name="Liu Z."/>
            <person name="Tsui S."/>
        </authorList>
    </citation>
    <scope>NUCLEOTIDE SEQUENCE</scope>
    <source>
        <strain evidence="10">Derf</strain>
        <tissue evidence="10">Whole organism</tissue>
    </source>
</reference>
<reference evidence="9" key="3">
    <citation type="journal article" date="2021" name="World Allergy Organ. J.">
        <title>Chromosome-level assembly of Dermatophagoides farinae genome and transcriptome reveals two novel allergens Der f 37 and Der f 39.</title>
        <authorList>
            <person name="Chen J."/>
            <person name="Cai Z."/>
            <person name="Fan D."/>
            <person name="Hu J."/>
            <person name="Hou Y."/>
            <person name="He Y."/>
            <person name="Zhang Z."/>
            <person name="Zhao Z."/>
            <person name="Gao P."/>
            <person name="Hu W."/>
            <person name="Sun J."/>
            <person name="Li J."/>
            <person name="Ji K."/>
        </authorList>
    </citation>
    <scope>NUCLEOTIDE SEQUENCE</scope>
    <source>
        <strain evidence="9">JKM2019</strain>
    </source>
</reference>
<evidence type="ECO:0000256" key="4">
    <source>
        <dbReference type="ARBA" id="ARBA00023159"/>
    </source>
</evidence>
<dbReference type="GO" id="GO:0016602">
    <property type="term" value="C:CCAAT-binding factor complex"/>
    <property type="evidence" value="ECO:0007669"/>
    <property type="project" value="InterPro"/>
</dbReference>